<dbReference type="Pfam" id="PF01297">
    <property type="entry name" value="ZnuA"/>
    <property type="match status" value="1"/>
</dbReference>
<dbReference type="PROSITE" id="PS51257">
    <property type="entry name" value="PROKAR_LIPOPROTEIN"/>
    <property type="match status" value="1"/>
</dbReference>
<sequence length="317" mass="32520">MNSRLRQGLGALSLATAAVLLTACGSSAGTGAGASSAGSSAASSSAGGASDVSVVASTNVWGDVVQQIAGTDVQVSSIISDPSADPHSFEANAQNQLALSKASLVVVNGGGYDDWAGDMLSAAKSTAPVINAVDVSGYTATGGEELNEHVWYDFPTVDKVAQQITDQLSSIDPADAATYQANLATFQGKLKTLEEQEAAIKAAHSGVGVAITEPVPNYVLEASGLDIKTPEEFSEAIENETDVPADVMQQTLAQFNDKQVKALVYNEQTTGPQTDQVKNAAQANGIPVVPVTETLPEGKDYLGWMTDNVTAIAQAVS</sequence>
<dbReference type="PANTHER" id="PTHR42953">
    <property type="entry name" value="HIGH-AFFINITY ZINC UPTAKE SYSTEM PROTEIN ZNUA-RELATED"/>
    <property type="match status" value="1"/>
</dbReference>
<evidence type="ECO:0000313" key="7">
    <source>
        <dbReference type="Proteomes" id="UP000306985"/>
    </source>
</evidence>
<protein>
    <submittedName>
        <fullName evidence="6">ABC transporter substrate-binding protein</fullName>
    </submittedName>
</protein>
<dbReference type="Gene3D" id="3.40.50.1980">
    <property type="entry name" value="Nitrogenase molybdenum iron protein domain"/>
    <property type="match status" value="2"/>
</dbReference>
<feature type="signal peptide" evidence="5">
    <location>
        <begin position="1"/>
        <end position="28"/>
    </location>
</feature>
<evidence type="ECO:0000313" key="6">
    <source>
        <dbReference type="EMBL" id="TKV58492.1"/>
    </source>
</evidence>
<proteinExistence type="predicted"/>
<dbReference type="InterPro" id="IPR050492">
    <property type="entry name" value="Bact_metal-bind_prot9"/>
</dbReference>
<dbReference type="Proteomes" id="UP000306985">
    <property type="component" value="Unassembled WGS sequence"/>
</dbReference>
<keyword evidence="2" id="KW-0813">Transport</keyword>
<evidence type="ECO:0000256" key="4">
    <source>
        <dbReference type="ARBA" id="ARBA00022729"/>
    </source>
</evidence>
<evidence type="ECO:0000256" key="1">
    <source>
        <dbReference type="ARBA" id="ARBA00004196"/>
    </source>
</evidence>
<dbReference type="AlphaFoldDB" id="A0A4U6QER5"/>
<comment type="subcellular location">
    <subcellularLocation>
        <location evidence="1">Cell envelope</location>
    </subcellularLocation>
</comment>
<name>A0A4U6QER5_9ACTN</name>
<evidence type="ECO:0000256" key="3">
    <source>
        <dbReference type="ARBA" id="ARBA00022723"/>
    </source>
</evidence>
<dbReference type="GO" id="GO:0030313">
    <property type="term" value="C:cell envelope"/>
    <property type="evidence" value="ECO:0007669"/>
    <property type="project" value="UniProtKB-SubCell"/>
</dbReference>
<keyword evidence="7" id="KW-1185">Reference proteome</keyword>
<feature type="chain" id="PRO_5039366302" evidence="5">
    <location>
        <begin position="29"/>
        <end position="317"/>
    </location>
</feature>
<dbReference type="PANTHER" id="PTHR42953:SF1">
    <property type="entry name" value="METAL-BINDING PROTEIN HI_0362-RELATED"/>
    <property type="match status" value="1"/>
</dbReference>
<comment type="caution">
    <text evidence="6">The sequence shown here is derived from an EMBL/GenBank/DDBJ whole genome shotgun (WGS) entry which is preliminary data.</text>
</comment>
<evidence type="ECO:0000256" key="5">
    <source>
        <dbReference type="SAM" id="SignalP"/>
    </source>
</evidence>
<dbReference type="GO" id="GO:0046872">
    <property type="term" value="F:metal ion binding"/>
    <property type="evidence" value="ECO:0007669"/>
    <property type="project" value="UniProtKB-KW"/>
</dbReference>
<keyword evidence="3" id="KW-0479">Metal-binding</keyword>
<dbReference type="OrthoDB" id="9810636at2"/>
<organism evidence="6 7">
    <name type="scientific">Nakamurella flava</name>
    <dbReference type="NCBI Taxonomy" id="2576308"/>
    <lineage>
        <taxon>Bacteria</taxon>
        <taxon>Bacillati</taxon>
        <taxon>Actinomycetota</taxon>
        <taxon>Actinomycetes</taxon>
        <taxon>Nakamurellales</taxon>
        <taxon>Nakamurellaceae</taxon>
        <taxon>Nakamurella</taxon>
    </lineage>
</organism>
<dbReference type="EMBL" id="SZZH01000003">
    <property type="protein sequence ID" value="TKV58492.1"/>
    <property type="molecule type" value="Genomic_DNA"/>
</dbReference>
<accession>A0A4U6QER5</accession>
<dbReference type="InterPro" id="IPR006127">
    <property type="entry name" value="ZnuA-like"/>
</dbReference>
<dbReference type="RefSeq" id="WP_137450155.1">
    <property type="nucleotide sequence ID" value="NZ_SZZH01000003.1"/>
</dbReference>
<reference evidence="6 7" key="1">
    <citation type="submission" date="2019-05" db="EMBL/GenBank/DDBJ databases">
        <title>Nakamurella sp. N5BH11, whole genome shotgun sequence.</title>
        <authorList>
            <person name="Tuo L."/>
        </authorList>
    </citation>
    <scope>NUCLEOTIDE SEQUENCE [LARGE SCALE GENOMIC DNA]</scope>
    <source>
        <strain evidence="6 7">N5BH11</strain>
    </source>
</reference>
<evidence type="ECO:0000256" key="2">
    <source>
        <dbReference type="ARBA" id="ARBA00022448"/>
    </source>
</evidence>
<dbReference type="SUPFAM" id="SSF53807">
    <property type="entry name" value="Helical backbone' metal receptor"/>
    <property type="match status" value="1"/>
</dbReference>
<keyword evidence="4 5" id="KW-0732">Signal</keyword>
<dbReference type="GO" id="GO:0030001">
    <property type="term" value="P:metal ion transport"/>
    <property type="evidence" value="ECO:0007669"/>
    <property type="project" value="InterPro"/>
</dbReference>
<gene>
    <name evidence="6" type="ORF">FDO65_13145</name>
</gene>